<evidence type="ECO:0000313" key="2">
    <source>
        <dbReference type="EMBL" id="KAK5616140.1"/>
    </source>
</evidence>
<feature type="region of interest" description="Disordered" evidence="1">
    <location>
        <begin position="91"/>
        <end position="115"/>
    </location>
</feature>
<sequence>MNSVDGTLTWLPCHIHISTECKLIGFFFSVCHNVVLWSDHTRFAGRVEGASEGGQEYDPEAVPSRPRVQAVCINGAGDLQADDAGAGGMVAGDAGAGGLEANDAGAGTRRTHDRP</sequence>
<organism evidence="2 3">
    <name type="scientific">Crenichthys baileyi</name>
    <name type="common">White River springfish</name>
    <dbReference type="NCBI Taxonomy" id="28760"/>
    <lineage>
        <taxon>Eukaryota</taxon>
        <taxon>Metazoa</taxon>
        <taxon>Chordata</taxon>
        <taxon>Craniata</taxon>
        <taxon>Vertebrata</taxon>
        <taxon>Euteleostomi</taxon>
        <taxon>Actinopterygii</taxon>
        <taxon>Neopterygii</taxon>
        <taxon>Teleostei</taxon>
        <taxon>Neoteleostei</taxon>
        <taxon>Acanthomorphata</taxon>
        <taxon>Ovalentaria</taxon>
        <taxon>Atherinomorphae</taxon>
        <taxon>Cyprinodontiformes</taxon>
        <taxon>Goodeidae</taxon>
        <taxon>Crenichthys</taxon>
    </lineage>
</organism>
<proteinExistence type="predicted"/>
<dbReference type="Proteomes" id="UP001311232">
    <property type="component" value="Unassembled WGS sequence"/>
</dbReference>
<accession>A0AAV9S4C9</accession>
<protein>
    <submittedName>
        <fullName evidence="2">Uncharacterized protein</fullName>
    </submittedName>
</protein>
<gene>
    <name evidence="2" type="ORF">CRENBAI_016872</name>
</gene>
<dbReference type="AlphaFoldDB" id="A0AAV9S4C9"/>
<reference evidence="2 3" key="1">
    <citation type="submission" date="2021-06" db="EMBL/GenBank/DDBJ databases">
        <authorList>
            <person name="Palmer J.M."/>
        </authorList>
    </citation>
    <scope>NUCLEOTIDE SEQUENCE [LARGE SCALE GENOMIC DNA]</scope>
    <source>
        <strain evidence="2 3">MEX-2019</strain>
        <tissue evidence="2">Muscle</tissue>
    </source>
</reference>
<keyword evidence="3" id="KW-1185">Reference proteome</keyword>
<comment type="caution">
    <text evidence="2">The sequence shown here is derived from an EMBL/GenBank/DDBJ whole genome shotgun (WGS) entry which is preliminary data.</text>
</comment>
<evidence type="ECO:0000256" key="1">
    <source>
        <dbReference type="SAM" id="MobiDB-lite"/>
    </source>
</evidence>
<name>A0AAV9S4C9_9TELE</name>
<evidence type="ECO:0000313" key="3">
    <source>
        <dbReference type="Proteomes" id="UP001311232"/>
    </source>
</evidence>
<dbReference type="EMBL" id="JAHHUM010000903">
    <property type="protein sequence ID" value="KAK5616140.1"/>
    <property type="molecule type" value="Genomic_DNA"/>
</dbReference>